<accession>A0A955L188</accession>
<feature type="transmembrane region" description="Helical" evidence="1">
    <location>
        <begin position="192"/>
        <end position="211"/>
    </location>
</feature>
<keyword evidence="1" id="KW-0472">Membrane</keyword>
<dbReference type="EMBL" id="JAGQLL010000034">
    <property type="protein sequence ID" value="MCA9380150.1"/>
    <property type="molecule type" value="Genomic_DNA"/>
</dbReference>
<feature type="transmembrane region" description="Helical" evidence="1">
    <location>
        <begin position="102"/>
        <end position="124"/>
    </location>
</feature>
<evidence type="ECO:0000313" key="3">
    <source>
        <dbReference type="EMBL" id="MCA9380150.1"/>
    </source>
</evidence>
<dbReference type="InterPro" id="IPR025840">
    <property type="entry name" value="7TM_transglut"/>
</dbReference>
<keyword evidence="1" id="KW-1133">Transmembrane helix</keyword>
<evidence type="ECO:0000256" key="1">
    <source>
        <dbReference type="SAM" id="Phobius"/>
    </source>
</evidence>
<feature type="transmembrane region" description="Helical" evidence="1">
    <location>
        <begin position="162"/>
        <end position="180"/>
    </location>
</feature>
<dbReference type="Pfam" id="PF14402">
    <property type="entry name" value="7TM_transglut"/>
    <property type="match status" value="1"/>
</dbReference>
<feature type="transmembrane region" description="Helical" evidence="1">
    <location>
        <begin position="73"/>
        <end position="90"/>
    </location>
</feature>
<dbReference type="AlphaFoldDB" id="A0A955L188"/>
<proteinExistence type="predicted"/>
<evidence type="ECO:0000313" key="4">
    <source>
        <dbReference type="Proteomes" id="UP000745577"/>
    </source>
</evidence>
<evidence type="ECO:0000259" key="2">
    <source>
        <dbReference type="Pfam" id="PF14402"/>
    </source>
</evidence>
<dbReference type="Proteomes" id="UP000745577">
    <property type="component" value="Unassembled WGS sequence"/>
</dbReference>
<keyword evidence="1" id="KW-0812">Transmembrane</keyword>
<organism evidence="3 4">
    <name type="scientific">Candidatus Dojkabacteria bacterium</name>
    <dbReference type="NCBI Taxonomy" id="2099670"/>
    <lineage>
        <taxon>Bacteria</taxon>
        <taxon>Candidatus Dojkabacteria</taxon>
    </lineage>
</organism>
<feature type="transmembrane region" description="Helical" evidence="1">
    <location>
        <begin position="20"/>
        <end position="38"/>
    </location>
</feature>
<feature type="transmembrane region" description="Helical" evidence="1">
    <location>
        <begin position="45"/>
        <end position="61"/>
    </location>
</feature>
<protein>
    <recommendedName>
        <fullName evidence="2">7 transmembrane helices usually fused to an inactive transglutaminase domain-containing protein</fullName>
    </recommendedName>
</protein>
<comment type="caution">
    <text evidence="3">The sequence shown here is derived from an EMBL/GenBank/DDBJ whole genome shotgun (WGS) entry which is preliminary data.</text>
</comment>
<gene>
    <name evidence="3" type="ORF">KC675_03120</name>
</gene>
<reference evidence="3" key="1">
    <citation type="submission" date="2020-04" db="EMBL/GenBank/DDBJ databases">
        <authorList>
            <person name="Zhang T."/>
        </authorList>
    </citation>
    <scope>NUCLEOTIDE SEQUENCE</scope>
    <source>
        <strain evidence="3">HKST-UBA15</strain>
    </source>
</reference>
<reference evidence="3" key="2">
    <citation type="journal article" date="2021" name="Microbiome">
        <title>Successional dynamics and alternative stable states in a saline activated sludge microbial community over 9 years.</title>
        <authorList>
            <person name="Wang Y."/>
            <person name="Ye J."/>
            <person name="Ju F."/>
            <person name="Liu L."/>
            <person name="Boyd J.A."/>
            <person name="Deng Y."/>
            <person name="Parks D.H."/>
            <person name="Jiang X."/>
            <person name="Yin X."/>
            <person name="Woodcroft B.J."/>
            <person name="Tyson G.W."/>
            <person name="Hugenholtz P."/>
            <person name="Polz M.F."/>
            <person name="Zhang T."/>
        </authorList>
    </citation>
    <scope>NUCLEOTIDE SEQUENCE</scope>
    <source>
        <strain evidence="3">HKST-UBA15</strain>
    </source>
</reference>
<name>A0A955L188_9BACT</name>
<sequence length="230" mass="26102">MPGIALSQFENNLSLDPNTLIFLVTLPLVITIISFAKYIMGVKSFGIYVPVILTFMFYQFSRIDSGNVSVWQGLKYGLFITLIVFISSYISYKLVQPLTLHYYSKLAIVTTNVTISLLVVLFILDLIDRGGILRVDIFSLILLASISERFTNLLASKQTSTALMLSLQTILLGMICFLVISSQTVQNTFLNYPWIILLSFPVNYFIGRFTGLRLSELYRFRELLQKDSES</sequence>
<feature type="domain" description="7 transmembrane helices usually fused to an inactive transglutaminase" evidence="2">
    <location>
        <begin position="21"/>
        <end position="223"/>
    </location>
</feature>